<evidence type="ECO:0000313" key="3">
    <source>
        <dbReference type="Proteomes" id="UP000468650"/>
    </source>
</evidence>
<reference evidence="2 3" key="1">
    <citation type="submission" date="2019-09" db="EMBL/GenBank/DDBJ databases">
        <title>Genomes of family Cryomorphaceae.</title>
        <authorList>
            <person name="Bowman J.P."/>
        </authorList>
    </citation>
    <scope>NUCLEOTIDE SEQUENCE [LARGE SCALE GENOMIC DNA]</scope>
    <source>
        <strain evidence="2 3">LMG 25704</strain>
    </source>
</reference>
<gene>
    <name evidence="2" type="ORF">F8C67_07455</name>
</gene>
<feature type="signal peptide" evidence="1">
    <location>
        <begin position="1"/>
        <end position="21"/>
    </location>
</feature>
<protein>
    <recommendedName>
        <fullName evidence="4">Porin family protein</fullName>
    </recommendedName>
</protein>
<comment type="caution">
    <text evidence="2">The sequence shown here is derived from an EMBL/GenBank/DDBJ whole genome shotgun (WGS) entry which is preliminary data.</text>
</comment>
<accession>A0A6N6RFV8</accession>
<name>A0A6N6RFV8_9FLAO</name>
<sequence>MKHKAVLFAVSFLLASHFTFAQVAVAYYPFQSEISISTDTENTVWGDLRIQANTFFAHMNLEPSVMVNVSRQTHVNYYLGAGVNLNFFNPLSDLPLINGYAFDVGARIKPFTSYPGVQLIFEIAPYVNYAFDSGLLNARLGIGYQF</sequence>
<dbReference type="AlphaFoldDB" id="A0A6N6RFV8"/>
<keyword evidence="1" id="KW-0732">Signal</keyword>
<evidence type="ECO:0000256" key="1">
    <source>
        <dbReference type="SAM" id="SignalP"/>
    </source>
</evidence>
<evidence type="ECO:0000313" key="2">
    <source>
        <dbReference type="EMBL" id="KAB2810064.1"/>
    </source>
</evidence>
<dbReference type="EMBL" id="WBVO01000005">
    <property type="protein sequence ID" value="KAB2810064.1"/>
    <property type="molecule type" value="Genomic_DNA"/>
</dbReference>
<organism evidence="2 3">
    <name type="scientific">Phaeocystidibacter luteus</name>
    <dbReference type="NCBI Taxonomy" id="911197"/>
    <lineage>
        <taxon>Bacteria</taxon>
        <taxon>Pseudomonadati</taxon>
        <taxon>Bacteroidota</taxon>
        <taxon>Flavobacteriia</taxon>
        <taxon>Flavobacteriales</taxon>
        <taxon>Phaeocystidibacteraceae</taxon>
        <taxon>Phaeocystidibacter</taxon>
    </lineage>
</organism>
<proteinExistence type="predicted"/>
<dbReference type="Proteomes" id="UP000468650">
    <property type="component" value="Unassembled WGS sequence"/>
</dbReference>
<evidence type="ECO:0008006" key="4">
    <source>
        <dbReference type="Google" id="ProtNLM"/>
    </source>
</evidence>
<dbReference type="OrthoDB" id="960907at2"/>
<dbReference type="RefSeq" id="WP_151667208.1">
    <property type="nucleotide sequence ID" value="NZ_WBVO01000005.1"/>
</dbReference>
<keyword evidence="3" id="KW-1185">Reference proteome</keyword>
<feature type="chain" id="PRO_5026653605" description="Porin family protein" evidence="1">
    <location>
        <begin position="22"/>
        <end position="146"/>
    </location>
</feature>